<evidence type="ECO:0000313" key="7">
    <source>
        <dbReference type="EMBL" id="OXV07578.1"/>
    </source>
</evidence>
<keyword evidence="3 5" id="KW-1133">Transmembrane helix</keyword>
<comment type="caution">
    <text evidence="7">The sequence shown here is derived from an EMBL/GenBank/DDBJ whole genome shotgun (WGS) entry which is preliminary data.</text>
</comment>
<keyword evidence="4 5" id="KW-0472">Membrane</keyword>
<feature type="domain" description="CorA-like transporter" evidence="6">
    <location>
        <begin position="11"/>
        <end position="246"/>
    </location>
</feature>
<proteinExistence type="predicted"/>
<name>A0A232LU84_9EURO</name>
<dbReference type="InterPro" id="IPR058257">
    <property type="entry name" value="CorA-like_dom"/>
</dbReference>
<keyword evidence="2 5" id="KW-0812">Transmembrane</keyword>
<feature type="transmembrane region" description="Helical" evidence="5">
    <location>
        <begin position="432"/>
        <end position="452"/>
    </location>
</feature>
<keyword evidence="8" id="KW-1185">Reference proteome</keyword>
<sequence>MAGCLDLGNDSFLEKINHRSHNLFQARDEQLEVFFISRTETSDVNKQTTKVTRPKGIKDEAQLEEVVTERSTCDRIYTIRQERSWTTLNISRQLFEGLLKSHDVFPHIWKVMFTFGRKVAENEYTFPAYRAHSSELQPGTVTEVAYVLRRAELKKRQPNPWSIRQTGVYHKISYDEDSKEPISTFILISPSPVVEEQMHMYLQRGCLDHDKMKPSNLVHQILVADSLSGWMDYMAWLEEQYREKFDNIMVSDIASKFQDQPPERYFSIEDRLSLSQLEESTTDLILILQTMVNNLVRIRDQLNKNCAVYCGNRSACSCQCMVEEYKEYIYQVEVNLNRAEVLRTRFQSTAKLGLDILNYEEATILREVGQASRQESTHIAELTATSARDATAVKILTIIGVIFLPTTIVTGFFSTQFVHLDNSDKTQISAQVWIIFAVSVPLTAITFMLWWVCVRSQASTSSLEKTAPCSKTRFSLASPISWLSTRTQVLDLESGTGSPTEKH</sequence>
<evidence type="ECO:0000256" key="5">
    <source>
        <dbReference type="SAM" id="Phobius"/>
    </source>
</evidence>
<evidence type="ECO:0000313" key="8">
    <source>
        <dbReference type="Proteomes" id="UP000243515"/>
    </source>
</evidence>
<evidence type="ECO:0000256" key="4">
    <source>
        <dbReference type="ARBA" id="ARBA00023136"/>
    </source>
</evidence>
<feature type="transmembrane region" description="Helical" evidence="5">
    <location>
        <begin position="395"/>
        <end position="420"/>
    </location>
</feature>
<evidence type="ECO:0000256" key="2">
    <source>
        <dbReference type="ARBA" id="ARBA00022692"/>
    </source>
</evidence>
<dbReference type="AlphaFoldDB" id="A0A232LU84"/>
<dbReference type="SUPFAM" id="SSF144083">
    <property type="entry name" value="Magnesium transport protein CorA, transmembrane region"/>
    <property type="match status" value="1"/>
</dbReference>
<reference evidence="7 8" key="1">
    <citation type="journal article" date="2015" name="Environ. Microbiol.">
        <title>Metagenome sequence of Elaphomyces granulatus from sporocarp tissue reveals Ascomycota ectomycorrhizal fingerprints of genome expansion and a Proteobacteria-rich microbiome.</title>
        <authorList>
            <person name="Quandt C.A."/>
            <person name="Kohler A."/>
            <person name="Hesse C.N."/>
            <person name="Sharpton T.J."/>
            <person name="Martin F."/>
            <person name="Spatafora J.W."/>
        </authorList>
    </citation>
    <scope>NUCLEOTIDE SEQUENCE [LARGE SCALE GENOMIC DNA]</scope>
    <source>
        <strain evidence="7 8">OSC145934</strain>
    </source>
</reference>
<dbReference type="InterPro" id="IPR045863">
    <property type="entry name" value="CorA_TM1_TM2"/>
</dbReference>
<accession>A0A232LU84</accession>
<comment type="subcellular location">
    <subcellularLocation>
        <location evidence="1">Membrane</location>
        <topology evidence="1">Multi-pass membrane protein</topology>
    </subcellularLocation>
</comment>
<dbReference type="Pfam" id="PF26616">
    <property type="entry name" value="CorA-like"/>
    <property type="match status" value="1"/>
</dbReference>
<evidence type="ECO:0000259" key="6">
    <source>
        <dbReference type="Pfam" id="PF26616"/>
    </source>
</evidence>
<organism evidence="7 8">
    <name type="scientific">Elaphomyces granulatus</name>
    <dbReference type="NCBI Taxonomy" id="519963"/>
    <lineage>
        <taxon>Eukaryota</taxon>
        <taxon>Fungi</taxon>
        <taxon>Dikarya</taxon>
        <taxon>Ascomycota</taxon>
        <taxon>Pezizomycotina</taxon>
        <taxon>Eurotiomycetes</taxon>
        <taxon>Eurotiomycetidae</taxon>
        <taxon>Eurotiales</taxon>
        <taxon>Elaphomycetaceae</taxon>
        <taxon>Elaphomyces</taxon>
    </lineage>
</organism>
<dbReference type="GO" id="GO:0016020">
    <property type="term" value="C:membrane"/>
    <property type="evidence" value="ECO:0007669"/>
    <property type="project" value="UniProtKB-SubCell"/>
</dbReference>
<dbReference type="OrthoDB" id="1046782at2759"/>
<evidence type="ECO:0000256" key="3">
    <source>
        <dbReference type="ARBA" id="ARBA00022989"/>
    </source>
</evidence>
<protein>
    <recommendedName>
        <fullName evidence="6">CorA-like transporter domain-containing protein</fullName>
    </recommendedName>
</protein>
<dbReference type="EMBL" id="NPHW01004722">
    <property type="protein sequence ID" value="OXV07578.1"/>
    <property type="molecule type" value="Genomic_DNA"/>
</dbReference>
<evidence type="ECO:0000256" key="1">
    <source>
        <dbReference type="ARBA" id="ARBA00004141"/>
    </source>
</evidence>
<dbReference type="Proteomes" id="UP000243515">
    <property type="component" value="Unassembled WGS sequence"/>
</dbReference>
<gene>
    <name evidence="7" type="ORF">Egran_04657</name>
</gene>
<dbReference type="Gene3D" id="1.20.58.340">
    <property type="entry name" value="Magnesium transport protein CorA, transmembrane region"/>
    <property type="match status" value="1"/>
</dbReference>